<proteinExistence type="predicted"/>
<keyword evidence="2" id="KW-1185">Reference proteome</keyword>
<reference evidence="1 2" key="1">
    <citation type="submission" date="2019-09" db="EMBL/GenBank/DDBJ databases">
        <title>Genome sequence and assembly of Adhaeribacter sp.</title>
        <authorList>
            <person name="Chhetri G."/>
        </authorList>
    </citation>
    <scope>NUCLEOTIDE SEQUENCE [LARGE SCALE GENOMIC DNA]</scope>
    <source>
        <strain evidence="1 2">DK36</strain>
    </source>
</reference>
<evidence type="ECO:0000313" key="2">
    <source>
        <dbReference type="Proteomes" id="UP000323426"/>
    </source>
</evidence>
<dbReference type="AlphaFoldDB" id="A0A5M6DJY6"/>
<dbReference type="InterPro" id="IPR012338">
    <property type="entry name" value="Beta-lactam/transpept-like"/>
</dbReference>
<sequence length="162" mass="18501">MLFLLLLAGRTPGPRRGLGYFDLYNNNTLINVSSYNTGTCNGLNGLYCNVFDLQKFIDALLRHKTLLSQSSINTMLTFDDLIENRKYLGLGLFKDYIDGNFKENEFGYGHRGRDLGYSADMFYFPNQDVTITLLVNYGTNAESNLQDTFLDFRYEIADKAVH</sequence>
<protein>
    <submittedName>
        <fullName evidence="1">Beta-lactamase family protein</fullName>
    </submittedName>
</protein>
<dbReference type="SUPFAM" id="SSF56601">
    <property type="entry name" value="beta-lactamase/transpeptidase-like"/>
    <property type="match status" value="1"/>
</dbReference>
<gene>
    <name evidence="1" type="ORF">F0145_07445</name>
</gene>
<comment type="caution">
    <text evidence="1">The sequence shown here is derived from an EMBL/GenBank/DDBJ whole genome shotgun (WGS) entry which is preliminary data.</text>
</comment>
<organism evidence="1 2">
    <name type="scientific">Adhaeribacter rhizoryzae</name>
    <dbReference type="NCBI Taxonomy" id="2607907"/>
    <lineage>
        <taxon>Bacteria</taxon>
        <taxon>Pseudomonadati</taxon>
        <taxon>Bacteroidota</taxon>
        <taxon>Cytophagia</taxon>
        <taxon>Cytophagales</taxon>
        <taxon>Hymenobacteraceae</taxon>
        <taxon>Adhaeribacter</taxon>
    </lineage>
</organism>
<dbReference type="EMBL" id="VWSF01000004">
    <property type="protein sequence ID" value="KAA5547773.1"/>
    <property type="molecule type" value="Genomic_DNA"/>
</dbReference>
<dbReference type="Proteomes" id="UP000323426">
    <property type="component" value="Unassembled WGS sequence"/>
</dbReference>
<name>A0A5M6DJY6_9BACT</name>
<dbReference type="Gene3D" id="3.40.710.10">
    <property type="entry name" value="DD-peptidase/beta-lactamase superfamily"/>
    <property type="match status" value="1"/>
</dbReference>
<accession>A0A5M6DJY6</accession>
<evidence type="ECO:0000313" key="1">
    <source>
        <dbReference type="EMBL" id="KAA5547773.1"/>
    </source>
</evidence>